<dbReference type="Pfam" id="PF22558">
    <property type="entry name" value="REase-ARP"/>
    <property type="match status" value="1"/>
</dbReference>
<dbReference type="Proteomes" id="UP001652542">
    <property type="component" value="Unassembled WGS sequence"/>
</dbReference>
<gene>
    <name evidence="1" type="ORF">OEW28_17255</name>
</gene>
<accession>A0ABT2ZGW5</accession>
<dbReference type="EMBL" id="JAOWKY010000006">
    <property type="protein sequence ID" value="MCV2870365.1"/>
    <property type="molecule type" value="Genomic_DNA"/>
</dbReference>
<sequence length="261" mass="28712">MQSNNHFLPGVPIEKVRSAYDHAAGNEIESGKFWSPESSSALAANTFGWFLERPKALPRLPVSLIASPVKEVRLEAEMRFPWAGGKHPWLDAVLVTDDLLIGIESKRYEPFRGGKKGLGFTDAYDRPVWGDSMARYCAVRDELKSGALCYEALDAAQLVKHAYGLRSAVHRENGPWHGLRPVLFYLYAEPVSWPGGRPVDALKKAKHRSMIDNFAGRVAGDEVAFIALDYASLVASWAQAADAHLAAHATNLAAEFDIGPR</sequence>
<name>A0ABT2ZGW5_9RHOB</name>
<protein>
    <recommendedName>
        <fullName evidence="3">Restriction endonuclease</fullName>
    </recommendedName>
</protein>
<organism evidence="1 2">
    <name type="scientific">Albidovulum marisflavi</name>
    <dbReference type="NCBI Taxonomy" id="2984159"/>
    <lineage>
        <taxon>Bacteria</taxon>
        <taxon>Pseudomonadati</taxon>
        <taxon>Pseudomonadota</taxon>
        <taxon>Alphaproteobacteria</taxon>
        <taxon>Rhodobacterales</taxon>
        <taxon>Paracoccaceae</taxon>
        <taxon>Albidovulum</taxon>
    </lineage>
</organism>
<keyword evidence="2" id="KW-1185">Reference proteome</keyword>
<evidence type="ECO:0008006" key="3">
    <source>
        <dbReference type="Google" id="ProtNLM"/>
    </source>
</evidence>
<reference evidence="1 2" key="1">
    <citation type="submission" date="2022-10" db="EMBL/GenBank/DDBJ databases">
        <title>Defluviimonas sp. nov., isolated from ocean surface water.</title>
        <authorList>
            <person name="He W."/>
            <person name="Wang L."/>
            <person name="Zhang D.-F."/>
        </authorList>
    </citation>
    <scope>NUCLEOTIDE SEQUENCE [LARGE SCALE GENOMIC DNA]</scope>
    <source>
        <strain evidence="1 2">WL0002</strain>
    </source>
</reference>
<comment type="caution">
    <text evidence="1">The sequence shown here is derived from an EMBL/GenBank/DDBJ whole genome shotgun (WGS) entry which is preliminary data.</text>
</comment>
<dbReference type="RefSeq" id="WP_263736046.1">
    <property type="nucleotide sequence ID" value="NZ_JAOWKY010000006.1"/>
</dbReference>
<evidence type="ECO:0000313" key="1">
    <source>
        <dbReference type="EMBL" id="MCV2870365.1"/>
    </source>
</evidence>
<evidence type="ECO:0000313" key="2">
    <source>
        <dbReference type="Proteomes" id="UP001652542"/>
    </source>
</evidence>
<dbReference type="InterPro" id="IPR054333">
    <property type="entry name" value="REase-ARP-assoc"/>
</dbReference>
<proteinExistence type="predicted"/>